<dbReference type="Gene3D" id="2.130.10.120">
    <property type="entry name" value="Prolyl oligopeptidase, N-terminal domain"/>
    <property type="match status" value="1"/>
</dbReference>
<keyword evidence="9" id="KW-1185">Reference proteome</keyword>
<comment type="caution">
    <text evidence="8">The sequence shown here is derived from an EMBL/GenBank/DDBJ whole genome shotgun (WGS) entry which is preliminary data.</text>
</comment>
<reference evidence="9" key="1">
    <citation type="journal article" date="2019" name="Int. J. Syst. Evol. Microbiol.">
        <title>The Global Catalogue of Microorganisms (GCM) 10K type strain sequencing project: providing services to taxonomists for standard genome sequencing and annotation.</title>
        <authorList>
            <consortium name="The Broad Institute Genomics Platform"/>
            <consortium name="The Broad Institute Genome Sequencing Center for Infectious Disease"/>
            <person name="Wu L."/>
            <person name="Ma J."/>
        </authorList>
    </citation>
    <scope>NUCLEOTIDE SEQUENCE [LARGE SCALE GENOMIC DNA]</scope>
    <source>
        <strain evidence="9">JCM 17924</strain>
    </source>
</reference>
<dbReference type="InterPro" id="IPR023302">
    <property type="entry name" value="Pept_S9A_N"/>
</dbReference>
<dbReference type="EMBL" id="BAABHA010000001">
    <property type="protein sequence ID" value="GAA4372154.1"/>
    <property type="molecule type" value="Genomic_DNA"/>
</dbReference>
<evidence type="ECO:0000256" key="2">
    <source>
        <dbReference type="ARBA" id="ARBA00011897"/>
    </source>
</evidence>
<evidence type="ECO:0000256" key="1">
    <source>
        <dbReference type="ARBA" id="ARBA00001070"/>
    </source>
</evidence>
<dbReference type="SUPFAM" id="SSF50993">
    <property type="entry name" value="Peptidase/esterase 'gauge' domain"/>
    <property type="match status" value="1"/>
</dbReference>
<sequence length="753" mass="83222">MIVLPGRIGVIGGLLITQSHLLTNCRIMHMKPVLLLAGMLASVAALAQQGPPAAPSVTATDMYFGTKVEDPYRNLENLNDAAVQTWMKSQAAYARQTLDAISGRQGLIDKMKDFDSRKASRVSELRVTDNDRYFYFKSRPQDQQPKLYCRDGYKGQEVLLFDPENYDKGKVFNISGFSPTNDGSKVSFGLTEKGAELGRTLIMDVKARKLYPEQLQLTRGGGEWLPDNQTLAYLPFNNGDLKDMAARQNTQCRLHRVGTPVAQDQPVFSSQLYPKLSIRSSDYPYAGIDRDAKLAYGFLYSVDRYLHGYYAPAESLTKPNVPWQPLFQPADEVTNFVTDEQYIYFVTSKNTPRQKLMRMPVAKPNVAAAEVLVPESPDEAIKDEQLKTTKDGLYFVRVKNGVQAKLYFLPRNSKSAQELKLPQPSGLIELVTKNAQSSDLWATLGGWTADRQRYRYTAATGKFTSEPLSSEVQYPEFADLVVEEITVPSHDGVMVPLSLVYKKGTPRNGSVPVLMVGYGAYSKSTGPFFYPPYLLWTQQGGVLAVAHVRGGGELGEEWHKAGQKTTKPNTWKDLIASAEYLVQNKYTSPGKIAINGGSAGGILVGRAMTERPDLFAVAIPEVGLMNAVRMENSPNGPVNVPEFGTVQKEDEYKALLAMDAYHHLQKGTKYPATLVTAGFNDPRVIAWQPAKFAARLQASNTSGKPVLFFTDYEAGHGNGDSKQKQFETMADLLSFGLWQTGTPGFQPKATAAK</sequence>
<feature type="domain" description="Peptidase S9 prolyl oligopeptidase catalytic" evidence="6">
    <location>
        <begin position="535"/>
        <end position="737"/>
    </location>
</feature>
<dbReference type="InterPro" id="IPR002470">
    <property type="entry name" value="Peptidase_S9A"/>
</dbReference>
<keyword evidence="5" id="KW-0720">Serine protease</keyword>
<dbReference type="InterPro" id="IPR029058">
    <property type="entry name" value="AB_hydrolase_fold"/>
</dbReference>
<organism evidence="8 9">
    <name type="scientific">Hymenobacter koreensis</name>
    <dbReference type="NCBI Taxonomy" id="1084523"/>
    <lineage>
        <taxon>Bacteria</taxon>
        <taxon>Pseudomonadati</taxon>
        <taxon>Bacteroidota</taxon>
        <taxon>Cytophagia</taxon>
        <taxon>Cytophagales</taxon>
        <taxon>Hymenobacteraceae</taxon>
        <taxon>Hymenobacter</taxon>
    </lineage>
</organism>
<feature type="domain" description="Peptidase S9A N-terminal" evidence="7">
    <location>
        <begin position="51"/>
        <end position="462"/>
    </location>
</feature>
<protein>
    <recommendedName>
        <fullName evidence="2">prolyl oligopeptidase</fullName>
        <ecNumber evidence="2">3.4.21.26</ecNumber>
    </recommendedName>
</protein>
<evidence type="ECO:0000259" key="7">
    <source>
        <dbReference type="Pfam" id="PF02897"/>
    </source>
</evidence>
<name>A0ABP8ITN7_9BACT</name>
<evidence type="ECO:0000256" key="5">
    <source>
        <dbReference type="ARBA" id="ARBA00022825"/>
    </source>
</evidence>
<comment type="catalytic activity">
    <reaction evidence="1">
        <text>Hydrolysis of Pro-|-Xaa &gt;&gt; Ala-|-Xaa in oligopeptides.</text>
        <dbReference type="EC" id="3.4.21.26"/>
    </reaction>
</comment>
<dbReference type="InterPro" id="IPR051167">
    <property type="entry name" value="Prolyl_oligopep/macrocyclase"/>
</dbReference>
<keyword evidence="4" id="KW-0378">Hydrolase</keyword>
<dbReference type="PANTHER" id="PTHR42881:SF2">
    <property type="entry name" value="PROLYL ENDOPEPTIDASE"/>
    <property type="match status" value="1"/>
</dbReference>
<dbReference type="Proteomes" id="UP001500454">
    <property type="component" value="Unassembled WGS sequence"/>
</dbReference>
<dbReference type="Gene3D" id="3.40.50.1820">
    <property type="entry name" value="alpha/beta hydrolase"/>
    <property type="match status" value="1"/>
</dbReference>
<keyword evidence="3" id="KW-0645">Protease</keyword>
<dbReference type="PRINTS" id="PR00862">
    <property type="entry name" value="PROLIGOPTASE"/>
</dbReference>
<accession>A0ABP8ITN7</accession>
<evidence type="ECO:0000259" key="6">
    <source>
        <dbReference type="Pfam" id="PF00326"/>
    </source>
</evidence>
<dbReference type="Pfam" id="PF02897">
    <property type="entry name" value="Peptidase_S9_N"/>
    <property type="match status" value="1"/>
</dbReference>
<dbReference type="SUPFAM" id="SSF53474">
    <property type="entry name" value="alpha/beta-Hydrolases"/>
    <property type="match status" value="1"/>
</dbReference>
<evidence type="ECO:0000256" key="4">
    <source>
        <dbReference type="ARBA" id="ARBA00022801"/>
    </source>
</evidence>
<evidence type="ECO:0000256" key="3">
    <source>
        <dbReference type="ARBA" id="ARBA00022670"/>
    </source>
</evidence>
<dbReference type="InterPro" id="IPR001375">
    <property type="entry name" value="Peptidase_S9_cat"/>
</dbReference>
<dbReference type="EC" id="3.4.21.26" evidence="2"/>
<evidence type="ECO:0000313" key="9">
    <source>
        <dbReference type="Proteomes" id="UP001500454"/>
    </source>
</evidence>
<dbReference type="Pfam" id="PF00326">
    <property type="entry name" value="Peptidase_S9"/>
    <property type="match status" value="1"/>
</dbReference>
<dbReference type="PANTHER" id="PTHR42881">
    <property type="entry name" value="PROLYL ENDOPEPTIDASE"/>
    <property type="match status" value="1"/>
</dbReference>
<evidence type="ECO:0000313" key="8">
    <source>
        <dbReference type="EMBL" id="GAA4372154.1"/>
    </source>
</evidence>
<proteinExistence type="predicted"/>
<gene>
    <name evidence="8" type="ORF">GCM10023186_01310</name>
</gene>